<feature type="transmembrane region" description="Helical" evidence="1">
    <location>
        <begin position="79"/>
        <end position="96"/>
    </location>
</feature>
<dbReference type="PANTHER" id="PTHR24002:SF4">
    <property type="entry name" value="MFS DOMAIN-CONTAINING PROTEIN"/>
    <property type="match status" value="1"/>
</dbReference>
<sequence length="723" mass="80076">MFTQKGGNKLKWTVLIVCCLSSSFEQWTRVMFPFALWSLKPRPEFSEALMINALGGVATLIGTFFVANMIDTIGSRKTALISVLFVCIFQAGYSWIANYYLFILFQPLMLFNHMPTVVDATITQLANEIADVKQKARLMAQTAIPTSIAFALGPLIAVQLFYVSNAKLHFIQSLCGIFHLFTVLPIIFFFFPKNHDFSNEKGTNVFKMFGEMLRKPGNKFTLLFILLISGTWNTYDSTIRLHLTGTMLTQPAQMAKLALLLGAASIIANFVFLPLLQKSITTKRIVQLSLVIMTISYFYLTKVTQFDEIIIGMPFQVVGVCLALGPLSAQILGSVPASHAGKSAALNRIAQISATALAPLITGAYTDHDEAYLLCYINIGICIVTFILIEIYGNFMGKCTNNLPWCISQASMERWDTTETLSIVDLAYIQAFGSLCNAVGSLAIGQILRVGYQLDSTAEMYLATVTTERERTGALMILSIPQAISMFFAPIVGSRIASYTTLRASQMICGGVMPIVLIPDYWPMVTKNQALREGLILRALLIIAYVCYELIARNFVLRSYMHLTSENAEVMVTMGGSLVITQFLILPFLQRHVSPRTLLQLACIALFFAYGGIIFTSSFYEYLLVTAIHTGAYAIAYAESSTQITGAVQIGDLGKATGLASMVQWTSHFLIPLYTSHIVNSWHYTYAFYSSSLLALITLGYITVYTKQTNARCRTLLPQLITT</sequence>
<dbReference type="InterPro" id="IPR011701">
    <property type="entry name" value="MFS"/>
</dbReference>
<feature type="transmembrane region" description="Helical" evidence="1">
    <location>
        <begin position="170"/>
        <end position="191"/>
    </location>
</feature>
<dbReference type="SUPFAM" id="SSF103473">
    <property type="entry name" value="MFS general substrate transporter"/>
    <property type="match status" value="2"/>
</dbReference>
<feature type="transmembrane region" description="Helical" evidence="1">
    <location>
        <begin position="686"/>
        <end position="704"/>
    </location>
</feature>
<dbReference type="GO" id="GO:0022857">
    <property type="term" value="F:transmembrane transporter activity"/>
    <property type="evidence" value="ECO:0007669"/>
    <property type="project" value="InterPro"/>
</dbReference>
<keyword evidence="1" id="KW-0812">Transmembrane</keyword>
<keyword evidence="1" id="KW-0472">Membrane</keyword>
<dbReference type="Pfam" id="PF07690">
    <property type="entry name" value="MFS_1"/>
    <property type="match status" value="1"/>
</dbReference>
<keyword evidence="2" id="KW-1185">Reference proteome</keyword>
<feature type="transmembrane region" description="Helical" evidence="1">
    <location>
        <begin position="535"/>
        <end position="556"/>
    </location>
</feature>
<dbReference type="WBParaSite" id="scf7180000421515.g7105">
    <property type="protein sequence ID" value="scf7180000421515.g7105"/>
    <property type="gene ID" value="scf7180000421515.g7105"/>
</dbReference>
<feature type="transmembrane region" description="Helical" evidence="1">
    <location>
        <begin position="601"/>
        <end position="620"/>
    </location>
</feature>
<evidence type="ECO:0000256" key="1">
    <source>
        <dbReference type="SAM" id="Phobius"/>
    </source>
</evidence>
<feature type="transmembrane region" description="Helical" evidence="1">
    <location>
        <begin position="48"/>
        <end position="67"/>
    </location>
</feature>
<evidence type="ECO:0000313" key="2">
    <source>
        <dbReference type="Proteomes" id="UP000887560"/>
    </source>
</evidence>
<feature type="transmembrane region" description="Helical" evidence="1">
    <location>
        <begin position="143"/>
        <end position="164"/>
    </location>
</feature>
<dbReference type="CDD" id="cd06174">
    <property type="entry name" value="MFS"/>
    <property type="match status" value="1"/>
</dbReference>
<dbReference type="GO" id="GO:0005635">
    <property type="term" value="C:nuclear envelope"/>
    <property type="evidence" value="ECO:0007669"/>
    <property type="project" value="TreeGrafter"/>
</dbReference>
<keyword evidence="1" id="KW-1133">Transmembrane helix</keyword>
<evidence type="ECO:0000313" key="3">
    <source>
        <dbReference type="WBParaSite" id="scf7180000421515.g7105"/>
    </source>
</evidence>
<reference evidence="3" key="1">
    <citation type="submission" date="2022-11" db="UniProtKB">
        <authorList>
            <consortium name="WormBaseParasite"/>
        </authorList>
    </citation>
    <scope>IDENTIFICATION</scope>
</reference>
<name>A0A915NWS8_9BILA</name>
<feature type="transmembrane region" description="Helical" evidence="1">
    <location>
        <begin position="568"/>
        <end position="589"/>
    </location>
</feature>
<accession>A0A915NWS8</accession>
<dbReference type="Gene3D" id="1.20.1250.20">
    <property type="entry name" value="MFS general substrate transporter like domains"/>
    <property type="match status" value="2"/>
</dbReference>
<dbReference type="AlphaFoldDB" id="A0A915NWS8"/>
<feature type="transmembrane region" description="Helical" evidence="1">
    <location>
        <begin position="255"/>
        <end position="273"/>
    </location>
</feature>
<organism evidence="2 3">
    <name type="scientific">Meloidogyne floridensis</name>
    <dbReference type="NCBI Taxonomy" id="298350"/>
    <lineage>
        <taxon>Eukaryota</taxon>
        <taxon>Metazoa</taxon>
        <taxon>Ecdysozoa</taxon>
        <taxon>Nematoda</taxon>
        <taxon>Chromadorea</taxon>
        <taxon>Rhabditida</taxon>
        <taxon>Tylenchina</taxon>
        <taxon>Tylenchomorpha</taxon>
        <taxon>Tylenchoidea</taxon>
        <taxon>Meloidogynidae</taxon>
        <taxon>Meloidogyninae</taxon>
        <taxon>Meloidogyne</taxon>
    </lineage>
</organism>
<protein>
    <submittedName>
        <fullName evidence="3">MFS domain-containing protein</fullName>
    </submittedName>
</protein>
<dbReference type="InterPro" id="IPR036259">
    <property type="entry name" value="MFS_trans_sf"/>
</dbReference>
<feature type="transmembrane region" description="Helical" evidence="1">
    <location>
        <begin position="285"/>
        <end position="303"/>
    </location>
</feature>
<proteinExistence type="predicted"/>
<dbReference type="Proteomes" id="UP000887560">
    <property type="component" value="Unplaced"/>
</dbReference>
<feature type="transmembrane region" description="Helical" evidence="1">
    <location>
        <begin position="371"/>
        <end position="392"/>
    </location>
</feature>
<dbReference type="PANTHER" id="PTHR24002">
    <property type="entry name" value="SOLUTE CARRIER FAMILY 22 MEMBER 18"/>
    <property type="match status" value="1"/>
</dbReference>
<feature type="transmembrane region" description="Helical" evidence="1">
    <location>
        <begin position="217"/>
        <end position="235"/>
    </location>
</feature>
<feature type="transmembrane region" description="Helical" evidence="1">
    <location>
        <begin position="309"/>
        <end position="333"/>
    </location>
</feature>